<evidence type="ECO:0000313" key="5">
    <source>
        <dbReference type="EMBL" id="CAE0403643.1"/>
    </source>
</evidence>
<feature type="region of interest" description="Disordered" evidence="4">
    <location>
        <begin position="128"/>
        <end position="155"/>
    </location>
</feature>
<feature type="compositionally biased region" description="Polar residues" evidence="4">
    <location>
        <begin position="1"/>
        <end position="14"/>
    </location>
</feature>
<feature type="repeat" description="ANK" evidence="3">
    <location>
        <begin position="326"/>
        <end position="358"/>
    </location>
</feature>
<feature type="compositionally biased region" description="Polar residues" evidence="4">
    <location>
        <begin position="43"/>
        <end position="52"/>
    </location>
</feature>
<keyword evidence="2 3" id="KW-0040">ANK repeat</keyword>
<feature type="repeat" description="ANK" evidence="3">
    <location>
        <begin position="225"/>
        <end position="250"/>
    </location>
</feature>
<reference evidence="5" key="1">
    <citation type="submission" date="2021-01" db="EMBL/GenBank/DDBJ databases">
        <authorList>
            <person name="Corre E."/>
            <person name="Pelletier E."/>
            <person name="Niang G."/>
            <person name="Scheremetjew M."/>
            <person name="Finn R."/>
            <person name="Kale V."/>
            <person name="Holt S."/>
            <person name="Cochrane G."/>
            <person name="Meng A."/>
            <person name="Brown T."/>
            <person name="Cohen L."/>
        </authorList>
    </citation>
    <scope>NUCLEOTIDE SEQUENCE</scope>
    <source>
        <strain evidence="5">CCMP127</strain>
    </source>
</reference>
<dbReference type="PANTHER" id="PTHR24171:SF9">
    <property type="entry name" value="ANKYRIN REPEAT DOMAIN-CONTAINING PROTEIN 39"/>
    <property type="match status" value="1"/>
</dbReference>
<evidence type="ECO:0000256" key="4">
    <source>
        <dbReference type="SAM" id="MobiDB-lite"/>
    </source>
</evidence>
<dbReference type="InterPro" id="IPR002110">
    <property type="entry name" value="Ankyrin_rpt"/>
</dbReference>
<feature type="region of interest" description="Disordered" evidence="4">
    <location>
        <begin position="1"/>
        <end position="56"/>
    </location>
</feature>
<feature type="compositionally biased region" description="Low complexity" evidence="4">
    <location>
        <begin position="20"/>
        <end position="30"/>
    </location>
</feature>
<name>A0A7S3KXA7_9STRA</name>
<dbReference type="PROSITE" id="PS50088">
    <property type="entry name" value="ANK_REPEAT"/>
    <property type="match status" value="4"/>
</dbReference>
<feature type="repeat" description="ANK" evidence="3">
    <location>
        <begin position="293"/>
        <end position="325"/>
    </location>
</feature>
<dbReference type="AlphaFoldDB" id="A0A7S3KXA7"/>
<organism evidence="5">
    <name type="scientific">Amphora coffeiformis</name>
    <dbReference type="NCBI Taxonomy" id="265554"/>
    <lineage>
        <taxon>Eukaryota</taxon>
        <taxon>Sar</taxon>
        <taxon>Stramenopiles</taxon>
        <taxon>Ochrophyta</taxon>
        <taxon>Bacillariophyta</taxon>
        <taxon>Bacillariophyceae</taxon>
        <taxon>Bacillariophycidae</taxon>
        <taxon>Thalassiophysales</taxon>
        <taxon>Catenulaceae</taxon>
        <taxon>Amphora</taxon>
    </lineage>
</organism>
<evidence type="ECO:0000256" key="3">
    <source>
        <dbReference type="PROSITE-ProRule" id="PRU00023"/>
    </source>
</evidence>
<feature type="compositionally biased region" description="Acidic residues" evidence="4">
    <location>
        <begin position="141"/>
        <end position="151"/>
    </location>
</feature>
<evidence type="ECO:0000256" key="1">
    <source>
        <dbReference type="ARBA" id="ARBA00022737"/>
    </source>
</evidence>
<accession>A0A7S3KXA7</accession>
<dbReference type="PROSITE" id="PS50297">
    <property type="entry name" value="ANK_REP_REGION"/>
    <property type="match status" value="3"/>
</dbReference>
<dbReference type="SUPFAM" id="SSF48403">
    <property type="entry name" value="Ankyrin repeat"/>
    <property type="match status" value="1"/>
</dbReference>
<sequence>MSNESSSVKLQSASLPPLNAAAGPSSASEPASRKRSRSEVEQDLSNETNASNVDLPIAPTLQDFLAPGGSRMFRPREEWYRQSQEPPVPVYRSARAAQAAFPPTARTVVPIRPQVPAYHQRNMLDHRQRRHHHENHHPENNDEDASDDLTAEDEHHPSQVELDVFIGLIRQQQDERPIFTNETMPAAAAATTTEPALLLAIRENATEAALKLIRAGASVSLESSKGITPLVLAAQKGNFPMVQALLQAGAHPASGATNGSTALLQAAHFGHRNIVRYLLQRGPPQLVEMANVNSTTPLMRAAQEGHAEIVLDLLRAGTAVNRSNRCHMNALMLASQRGHDTVCEHLIQYGADVDARTHLDSTSLLLACKRAHVSVITRLVTAGCELWVKDSRGRTARDVVRRRLELARDAPTRERCQAIFGLLDSTVQRHLMRLQGRQHRSDVMMRTWYLLQQDRATIAAPLSEGPPISLSQVPALLNRTDPYRLPYPLGLKSTQALLRTMLLPAPLVQLIAAFMPLPHLWERSIGMLTKRATIHPDETVVTALDLVDEILEEGGFVEACDAAAVSPPPFHATWRDWKAFGRRRGRVQPATTAASTMNQHRPNVTLATVPTPAVTERPTLVQHRRVASFLTLLQNNPRLTGVLQCPPSNMPAPLCAQLARTADLASLVRRMSSGIHVDSTVAMDLVMLVSRLCGWYWRHSETVVVNGQVYDAG</sequence>
<gene>
    <name evidence="5" type="ORF">ACOF00016_LOCUS1835</name>
</gene>
<proteinExistence type="predicted"/>
<dbReference type="PANTHER" id="PTHR24171">
    <property type="entry name" value="ANKYRIN REPEAT DOMAIN-CONTAINING PROTEIN 39-RELATED"/>
    <property type="match status" value="1"/>
</dbReference>
<keyword evidence="1" id="KW-0677">Repeat</keyword>
<dbReference type="Gene3D" id="1.25.40.20">
    <property type="entry name" value="Ankyrin repeat-containing domain"/>
    <property type="match status" value="2"/>
</dbReference>
<dbReference type="InterPro" id="IPR036770">
    <property type="entry name" value="Ankyrin_rpt-contain_sf"/>
</dbReference>
<feature type="repeat" description="ANK" evidence="3">
    <location>
        <begin position="258"/>
        <end position="282"/>
    </location>
</feature>
<dbReference type="PRINTS" id="PR01415">
    <property type="entry name" value="ANKYRIN"/>
</dbReference>
<dbReference type="SMART" id="SM00248">
    <property type="entry name" value="ANK"/>
    <property type="match status" value="6"/>
</dbReference>
<evidence type="ECO:0000256" key="2">
    <source>
        <dbReference type="ARBA" id="ARBA00023043"/>
    </source>
</evidence>
<protein>
    <submittedName>
        <fullName evidence="5">Uncharacterized protein</fullName>
    </submittedName>
</protein>
<dbReference type="EMBL" id="HBIM01002101">
    <property type="protein sequence ID" value="CAE0403643.1"/>
    <property type="molecule type" value="Transcribed_RNA"/>
</dbReference>
<dbReference type="Pfam" id="PF12796">
    <property type="entry name" value="Ank_2"/>
    <property type="match status" value="2"/>
</dbReference>